<dbReference type="GO" id="GO:0003677">
    <property type="term" value="F:DNA binding"/>
    <property type="evidence" value="ECO:0007669"/>
    <property type="project" value="UniProtKB-KW"/>
</dbReference>
<feature type="domain" description="RNA polymerase sigma-70 region 2" evidence="6">
    <location>
        <begin position="10"/>
        <end position="76"/>
    </location>
</feature>
<keyword evidence="2" id="KW-0805">Transcription regulation</keyword>
<evidence type="ECO:0000256" key="5">
    <source>
        <dbReference type="ARBA" id="ARBA00023163"/>
    </source>
</evidence>
<evidence type="ECO:0000313" key="8">
    <source>
        <dbReference type="EMBL" id="GAG36674.1"/>
    </source>
</evidence>
<evidence type="ECO:0000259" key="7">
    <source>
        <dbReference type="Pfam" id="PF08281"/>
    </source>
</evidence>
<evidence type="ECO:0008006" key="9">
    <source>
        <dbReference type="Google" id="ProtNLM"/>
    </source>
</evidence>
<evidence type="ECO:0000256" key="2">
    <source>
        <dbReference type="ARBA" id="ARBA00023015"/>
    </source>
</evidence>
<dbReference type="AlphaFoldDB" id="X0X0E5"/>
<dbReference type="InterPro" id="IPR013249">
    <property type="entry name" value="RNA_pol_sigma70_r4_t2"/>
</dbReference>
<protein>
    <recommendedName>
        <fullName evidence="9">HTH luxR-type domain-containing protein</fullName>
    </recommendedName>
</protein>
<name>X0X0E5_9ZZZZ</name>
<dbReference type="InterPro" id="IPR039425">
    <property type="entry name" value="RNA_pol_sigma-70-like"/>
</dbReference>
<evidence type="ECO:0000259" key="6">
    <source>
        <dbReference type="Pfam" id="PF04542"/>
    </source>
</evidence>
<comment type="caution">
    <text evidence="8">The sequence shown here is derived from an EMBL/GenBank/DDBJ whole genome shotgun (WGS) entry which is preliminary data.</text>
</comment>
<dbReference type="InterPro" id="IPR014284">
    <property type="entry name" value="RNA_pol_sigma-70_dom"/>
</dbReference>
<proteinExistence type="inferred from homology"/>
<keyword evidence="3" id="KW-0731">Sigma factor</keyword>
<accession>X0X0E5</accession>
<dbReference type="EMBL" id="BARS01048455">
    <property type="protein sequence ID" value="GAG36674.1"/>
    <property type="molecule type" value="Genomic_DNA"/>
</dbReference>
<dbReference type="GO" id="GO:0006352">
    <property type="term" value="P:DNA-templated transcription initiation"/>
    <property type="evidence" value="ECO:0007669"/>
    <property type="project" value="InterPro"/>
</dbReference>
<reference evidence="8" key="1">
    <citation type="journal article" date="2014" name="Front. Microbiol.">
        <title>High frequency of phylogenetically diverse reductive dehalogenase-homologous genes in deep subseafloor sedimentary metagenomes.</title>
        <authorList>
            <person name="Kawai M."/>
            <person name="Futagami T."/>
            <person name="Toyoda A."/>
            <person name="Takaki Y."/>
            <person name="Nishi S."/>
            <person name="Hori S."/>
            <person name="Arai W."/>
            <person name="Tsubouchi T."/>
            <person name="Morono Y."/>
            <person name="Uchiyama I."/>
            <person name="Ito T."/>
            <person name="Fujiyama A."/>
            <person name="Inagaki F."/>
            <person name="Takami H."/>
        </authorList>
    </citation>
    <scope>NUCLEOTIDE SEQUENCE</scope>
    <source>
        <strain evidence="8">Expedition CK06-06</strain>
    </source>
</reference>
<dbReference type="InterPro" id="IPR007627">
    <property type="entry name" value="RNA_pol_sigma70_r2"/>
</dbReference>
<dbReference type="Pfam" id="PF08281">
    <property type="entry name" value="Sigma70_r4_2"/>
    <property type="match status" value="1"/>
</dbReference>
<dbReference type="SUPFAM" id="SSF88946">
    <property type="entry name" value="Sigma2 domain of RNA polymerase sigma factors"/>
    <property type="match status" value="1"/>
</dbReference>
<keyword evidence="4" id="KW-0238">DNA-binding</keyword>
<keyword evidence="5" id="KW-0804">Transcription</keyword>
<comment type="similarity">
    <text evidence="1">Belongs to the sigma-70 factor family. ECF subfamily.</text>
</comment>
<dbReference type="Pfam" id="PF04542">
    <property type="entry name" value="Sigma70_r2"/>
    <property type="match status" value="1"/>
</dbReference>
<dbReference type="PANTHER" id="PTHR43133">
    <property type="entry name" value="RNA POLYMERASE ECF-TYPE SIGMA FACTO"/>
    <property type="match status" value="1"/>
</dbReference>
<sequence>VGDQQAYRYLFGRYRQQAYRLAYHFLGRTDDAADAVQDSFIKAFKALERFEGRAKFSTWLMRIVTNTCLDRMRSKAADATVPLSDEMARMMSESSQPMRRAGRPEEAMEYGELSAALAGALQKLSSEHRTVFVLHADQELTYREIAEMLGISEGTVMSRLYHARKNLQRLLAGAGVLPDVRRRGDKSHGGSDED</sequence>
<dbReference type="GO" id="GO:0016987">
    <property type="term" value="F:sigma factor activity"/>
    <property type="evidence" value="ECO:0007669"/>
    <property type="project" value="UniProtKB-KW"/>
</dbReference>
<dbReference type="Gene3D" id="1.10.10.10">
    <property type="entry name" value="Winged helix-like DNA-binding domain superfamily/Winged helix DNA-binding domain"/>
    <property type="match status" value="1"/>
</dbReference>
<dbReference type="InterPro" id="IPR036388">
    <property type="entry name" value="WH-like_DNA-bd_sf"/>
</dbReference>
<evidence type="ECO:0000256" key="3">
    <source>
        <dbReference type="ARBA" id="ARBA00023082"/>
    </source>
</evidence>
<organism evidence="8">
    <name type="scientific">marine sediment metagenome</name>
    <dbReference type="NCBI Taxonomy" id="412755"/>
    <lineage>
        <taxon>unclassified sequences</taxon>
        <taxon>metagenomes</taxon>
        <taxon>ecological metagenomes</taxon>
    </lineage>
</organism>
<gene>
    <name evidence="8" type="ORF">S01H1_72621</name>
</gene>
<feature type="non-terminal residue" evidence="8">
    <location>
        <position position="1"/>
    </location>
</feature>
<dbReference type="InterPro" id="IPR013325">
    <property type="entry name" value="RNA_pol_sigma_r2"/>
</dbReference>
<evidence type="ECO:0000256" key="4">
    <source>
        <dbReference type="ARBA" id="ARBA00023125"/>
    </source>
</evidence>
<feature type="domain" description="RNA polymerase sigma factor 70 region 4 type 2" evidence="7">
    <location>
        <begin position="116"/>
        <end position="167"/>
    </location>
</feature>
<dbReference type="CDD" id="cd06171">
    <property type="entry name" value="Sigma70_r4"/>
    <property type="match status" value="1"/>
</dbReference>
<dbReference type="PANTHER" id="PTHR43133:SF8">
    <property type="entry name" value="RNA POLYMERASE SIGMA FACTOR HI_1459-RELATED"/>
    <property type="match status" value="1"/>
</dbReference>
<dbReference type="NCBIfam" id="TIGR02937">
    <property type="entry name" value="sigma70-ECF"/>
    <property type="match status" value="1"/>
</dbReference>
<dbReference type="Gene3D" id="1.10.1740.10">
    <property type="match status" value="1"/>
</dbReference>
<evidence type="ECO:0000256" key="1">
    <source>
        <dbReference type="ARBA" id="ARBA00010641"/>
    </source>
</evidence>
<dbReference type="InterPro" id="IPR013324">
    <property type="entry name" value="RNA_pol_sigma_r3/r4-like"/>
</dbReference>
<dbReference type="SUPFAM" id="SSF88659">
    <property type="entry name" value="Sigma3 and sigma4 domains of RNA polymerase sigma factors"/>
    <property type="match status" value="1"/>
</dbReference>